<dbReference type="EMBL" id="SRSO01000025">
    <property type="protein sequence ID" value="TGV01304.1"/>
    <property type="molecule type" value="Genomic_DNA"/>
</dbReference>
<evidence type="ECO:0000313" key="2">
    <source>
        <dbReference type="Proteomes" id="UP000307602"/>
    </source>
</evidence>
<comment type="caution">
    <text evidence="1">The sequence shown here is derived from an EMBL/GenBank/DDBJ whole genome shotgun (WGS) entry which is preliminary data.</text>
</comment>
<dbReference type="AlphaFoldDB" id="A0A4V3P4G9"/>
<organism evidence="1 2">
    <name type="scientific">Flavivirga rizhaonensis</name>
    <dbReference type="NCBI Taxonomy" id="2559571"/>
    <lineage>
        <taxon>Bacteria</taxon>
        <taxon>Pseudomonadati</taxon>
        <taxon>Bacteroidota</taxon>
        <taxon>Flavobacteriia</taxon>
        <taxon>Flavobacteriales</taxon>
        <taxon>Flavobacteriaceae</taxon>
        <taxon>Flavivirga</taxon>
    </lineage>
</organism>
<name>A0A4V3P4G9_9FLAO</name>
<protein>
    <submittedName>
        <fullName evidence="1">Uncharacterized protein</fullName>
    </submittedName>
</protein>
<dbReference type="Proteomes" id="UP000307602">
    <property type="component" value="Unassembled WGS sequence"/>
</dbReference>
<keyword evidence="2" id="KW-1185">Reference proteome</keyword>
<gene>
    <name evidence="1" type="ORF">EM932_16045</name>
</gene>
<evidence type="ECO:0000313" key="1">
    <source>
        <dbReference type="EMBL" id="TGV01304.1"/>
    </source>
</evidence>
<accession>A0A4V3P4G9</accession>
<dbReference type="RefSeq" id="WP_135878221.1">
    <property type="nucleotide sequence ID" value="NZ_SRSO01000025.1"/>
</dbReference>
<dbReference type="OrthoDB" id="649099at2"/>
<proteinExistence type="predicted"/>
<sequence>MDIVKLIIRKLDYNLTGKEEADFRSWMDESYINEFMFYRLEALKSRGKDISEIIELDTEFAWKHVKQKLE</sequence>
<reference evidence="1 2" key="1">
    <citation type="submission" date="2019-04" db="EMBL/GenBank/DDBJ databases">
        <authorList>
            <person name="Liu A."/>
        </authorList>
    </citation>
    <scope>NUCLEOTIDE SEQUENCE [LARGE SCALE GENOMIC DNA]</scope>
    <source>
        <strain evidence="1 2">RZ03</strain>
    </source>
</reference>